<keyword evidence="1" id="KW-0472">Membrane</keyword>
<evidence type="ECO:0000313" key="4">
    <source>
        <dbReference type="Proteomes" id="UP000636458"/>
    </source>
</evidence>
<organism evidence="2 4">
    <name type="scientific">Lacisediminihabitans changchengi</name>
    <dbReference type="NCBI Taxonomy" id="2787634"/>
    <lineage>
        <taxon>Bacteria</taxon>
        <taxon>Bacillati</taxon>
        <taxon>Actinomycetota</taxon>
        <taxon>Actinomycetes</taxon>
        <taxon>Micrococcales</taxon>
        <taxon>Microbacteriaceae</taxon>
        <taxon>Lacisediminihabitans</taxon>
    </lineage>
</organism>
<gene>
    <name evidence="2" type="ORF">IV501_03705</name>
    <name evidence="3" type="ORF">IV501_10920</name>
</gene>
<evidence type="ECO:0000313" key="2">
    <source>
        <dbReference type="EMBL" id="MBK4346731.1"/>
    </source>
</evidence>
<evidence type="ECO:0000313" key="3">
    <source>
        <dbReference type="EMBL" id="MBK4348146.1"/>
    </source>
</evidence>
<comment type="caution">
    <text evidence="2">The sequence shown here is derived from an EMBL/GenBank/DDBJ whole genome shotgun (WGS) entry which is preliminary data.</text>
</comment>
<reference evidence="2" key="1">
    <citation type="submission" date="2021-01" db="EMBL/GenBank/DDBJ databases">
        <title>Lacisediminihabitans sp. nov. strain G11-30, isolated from Antarctic Soil.</title>
        <authorList>
            <person name="Li J."/>
        </authorList>
    </citation>
    <scope>NUCLEOTIDE SEQUENCE</scope>
    <source>
        <strain evidence="2">G11-30</strain>
    </source>
</reference>
<feature type="transmembrane region" description="Helical" evidence="1">
    <location>
        <begin position="155"/>
        <end position="178"/>
    </location>
</feature>
<evidence type="ECO:0000256" key="1">
    <source>
        <dbReference type="SAM" id="Phobius"/>
    </source>
</evidence>
<keyword evidence="1" id="KW-1133">Transmembrane helix</keyword>
<dbReference type="AlphaFoldDB" id="A0A934SHI7"/>
<dbReference type="PIRSF" id="PIRSF010219">
    <property type="entry name" value="UCP010219"/>
    <property type="match status" value="1"/>
</dbReference>
<feature type="transmembrane region" description="Helical" evidence="1">
    <location>
        <begin position="190"/>
        <end position="212"/>
    </location>
</feature>
<feature type="transmembrane region" description="Helical" evidence="1">
    <location>
        <begin position="79"/>
        <end position="98"/>
    </location>
</feature>
<accession>A0A934SHI7</accession>
<proteinExistence type="predicted"/>
<feature type="transmembrane region" description="Helical" evidence="1">
    <location>
        <begin position="54"/>
        <end position="73"/>
    </location>
</feature>
<dbReference type="Proteomes" id="UP000636458">
    <property type="component" value="Unassembled WGS sequence"/>
</dbReference>
<dbReference type="InterPro" id="IPR016566">
    <property type="entry name" value="UCP010219"/>
</dbReference>
<sequence>MAAAMRKTGFGQVTPGEVPTAGSLLSAVGGVRGLIESILPGLVFLVLYTITKSVPLAVLVPVIVGAAFIVVRLVTRSPVMSAVIGLLLLAVSAVLALISGRAEQAFIPGMVINASSVLVLLISIIVGWPLIGLIVGFLTNEGVEWKKDAAKRRVLYIATWMWLGLFALRLAVEVPLYLARQTEWLAGTKLVLGVPLYAVLLWVTWLLVRAAYGRAAVVARD</sequence>
<dbReference type="EMBL" id="JAEPES010000001">
    <property type="protein sequence ID" value="MBK4346731.1"/>
    <property type="molecule type" value="Genomic_DNA"/>
</dbReference>
<dbReference type="EMBL" id="JAEPES010000003">
    <property type="protein sequence ID" value="MBK4348146.1"/>
    <property type="molecule type" value="Genomic_DNA"/>
</dbReference>
<protein>
    <submittedName>
        <fullName evidence="2">DUF3159 domain-containing protein</fullName>
    </submittedName>
</protein>
<keyword evidence="1" id="KW-0812">Transmembrane</keyword>
<feature type="transmembrane region" description="Helical" evidence="1">
    <location>
        <begin position="24"/>
        <end position="47"/>
    </location>
</feature>
<keyword evidence="4" id="KW-1185">Reference proteome</keyword>
<dbReference type="Pfam" id="PF11361">
    <property type="entry name" value="DUF3159"/>
    <property type="match status" value="1"/>
</dbReference>
<feature type="transmembrane region" description="Helical" evidence="1">
    <location>
        <begin position="110"/>
        <end position="135"/>
    </location>
</feature>
<name>A0A934SHI7_9MICO</name>